<evidence type="ECO:0000313" key="3">
    <source>
        <dbReference type="EMBL" id="VFK63115.1"/>
    </source>
</evidence>
<evidence type="ECO:0000313" key="2">
    <source>
        <dbReference type="EMBL" id="VFK50033.1"/>
    </source>
</evidence>
<organism evidence="3">
    <name type="scientific">Candidatus Kentrum sp. TC</name>
    <dbReference type="NCBI Taxonomy" id="2126339"/>
    <lineage>
        <taxon>Bacteria</taxon>
        <taxon>Pseudomonadati</taxon>
        <taxon>Pseudomonadota</taxon>
        <taxon>Gammaproteobacteria</taxon>
        <taxon>Candidatus Kentrum</taxon>
    </lineage>
</organism>
<proteinExistence type="predicted"/>
<dbReference type="EMBL" id="CAADFW010000086">
    <property type="protein sequence ID" value="VFK63115.1"/>
    <property type="molecule type" value="Genomic_DNA"/>
</dbReference>
<sequence>MNRIEFRFGIVLPAQRENIMSQGECALSRAFPRYRKTEGFERPKSLEPWK</sequence>
<name>A0A451AAR5_9GAMM</name>
<gene>
    <name evidence="2" type="ORF">BECKTC1821D_GA0114238_108710</name>
    <name evidence="1" type="ORF">BECKTC1821E_GA0114239_10824</name>
    <name evidence="3" type="ORF">BECKTC1821F_GA0114240_10864</name>
</gene>
<accession>A0A451AAR5</accession>
<dbReference type="EMBL" id="CAADFT010000082">
    <property type="protein sequence ID" value="VFK47329.1"/>
    <property type="molecule type" value="Genomic_DNA"/>
</dbReference>
<dbReference type="EMBL" id="CAADFS010000087">
    <property type="protein sequence ID" value="VFK50033.1"/>
    <property type="molecule type" value="Genomic_DNA"/>
</dbReference>
<evidence type="ECO:0000313" key="1">
    <source>
        <dbReference type="EMBL" id="VFK47329.1"/>
    </source>
</evidence>
<dbReference type="AlphaFoldDB" id="A0A451AAR5"/>
<protein>
    <submittedName>
        <fullName evidence="3">Uncharacterized protein</fullName>
    </submittedName>
</protein>
<reference evidence="3" key="1">
    <citation type="submission" date="2019-02" db="EMBL/GenBank/DDBJ databases">
        <authorList>
            <person name="Gruber-Vodicka R. H."/>
            <person name="Seah K. B. B."/>
        </authorList>
    </citation>
    <scope>NUCLEOTIDE SEQUENCE</scope>
    <source>
        <strain evidence="2">BECK_BZ123</strain>
        <strain evidence="1">BECK_BZ125</strain>
        <strain evidence="3">BECK_BZ126</strain>
    </source>
</reference>